<name>A0A5S9IMW3_UABAM</name>
<organism evidence="11 12">
    <name type="scientific">Uabimicrobium amorphum</name>
    <dbReference type="NCBI Taxonomy" id="2596890"/>
    <lineage>
        <taxon>Bacteria</taxon>
        <taxon>Pseudomonadati</taxon>
        <taxon>Planctomycetota</taxon>
        <taxon>Candidatus Uabimicrobiia</taxon>
        <taxon>Candidatus Uabimicrobiales</taxon>
        <taxon>Candidatus Uabimicrobiaceae</taxon>
        <taxon>Candidatus Uabimicrobium</taxon>
    </lineage>
</organism>
<sequence>MPGILAITEVKENSFRKASFEVVSEAVRCAQNLGTEATAVVIGSGVEAIAKDLGKYGVKNVVVVDDAKLENAYTPPLAEAIEQIAKAKESDYVFFPATLQGKALSAITAARFQRAAVSDCTETHCDGGELTLKRPVYAGKALETVKPLQKPAFVSLRPNVFAAEEAATEAQVEKMDVSFSDKAFLAKITDIKKAEEQKPDLTEAAIIVSGGRGMKGPENFNLIEDLASALGGVNGASRAVVDAGWRPHNEQVGQTGKTVSPQLYVACAISGAIQHLAGMRTSKVIVAINKDADAPIFQVADYGIVGDVFEVLPAMIEEGKKLDS</sequence>
<dbReference type="SMART" id="SM00893">
    <property type="entry name" value="ETF"/>
    <property type="match status" value="1"/>
</dbReference>
<dbReference type="Pfam" id="PF01012">
    <property type="entry name" value="ETF"/>
    <property type="match status" value="1"/>
</dbReference>
<keyword evidence="2" id="KW-0813">Transport</keyword>
<comment type="similarity">
    <text evidence="1">Belongs to the ETF alpha-subunit/FixB family.</text>
</comment>
<evidence type="ECO:0000313" key="11">
    <source>
        <dbReference type="EMBL" id="BBM83970.1"/>
    </source>
</evidence>
<evidence type="ECO:0000256" key="3">
    <source>
        <dbReference type="ARBA" id="ARBA00022630"/>
    </source>
</evidence>
<evidence type="ECO:0000256" key="9">
    <source>
        <dbReference type="PIRSR" id="PIRSR000089-1"/>
    </source>
</evidence>
<keyword evidence="4 9" id="KW-0274">FAD</keyword>
<dbReference type="FunFam" id="3.40.50.1220:FF:000001">
    <property type="entry name" value="Electron transfer flavoprotein, alpha subunit"/>
    <property type="match status" value="1"/>
</dbReference>
<reference evidence="11 12" key="1">
    <citation type="submission" date="2019-08" db="EMBL/GenBank/DDBJ databases">
        <title>Complete genome sequence of Candidatus Uab amorphum.</title>
        <authorList>
            <person name="Shiratori T."/>
            <person name="Suzuki S."/>
            <person name="Kakizawa Y."/>
            <person name="Ishida K."/>
        </authorList>
    </citation>
    <scope>NUCLEOTIDE SEQUENCE [LARGE SCALE GENOMIC DNA]</scope>
    <source>
        <strain evidence="11 12">SRT547</strain>
    </source>
</reference>
<dbReference type="EMBL" id="AP019860">
    <property type="protein sequence ID" value="BBM83970.1"/>
    <property type="molecule type" value="Genomic_DNA"/>
</dbReference>
<dbReference type="PANTHER" id="PTHR43153">
    <property type="entry name" value="ELECTRON TRANSFER FLAVOPROTEIN ALPHA"/>
    <property type="match status" value="1"/>
</dbReference>
<dbReference type="CDD" id="cd01715">
    <property type="entry name" value="ETF_alpha"/>
    <property type="match status" value="1"/>
</dbReference>
<gene>
    <name evidence="11" type="ORF">UABAM_02325</name>
</gene>
<protein>
    <recommendedName>
        <fullName evidence="7">Electron transfer flavoprotein subunit alpha</fullName>
    </recommendedName>
    <alternativeName>
        <fullName evidence="8">Electron transfer flavoprotein large subunit</fullName>
    </alternativeName>
</protein>
<dbReference type="SUPFAM" id="SSF52467">
    <property type="entry name" value="DHS-like NAD/FAD-binding domain"/>
    <property type="match status" value="1"/>
</dbReference>
<keyword evidence="5" id="KW-0249">Electron transport</keyword>
<dbReference type="Pfam" id="PF00766">
    <property type="entry name" value="ETF_alpha"/>
    <property type="match status" value="1"/>
</dbReference>
<dbReference type="InterPro" id="IPR018206">
    <property type="entry name" value="ETF_asu_C_CS"/>
</dbReference>
<feature type="binding site" evidence="9">
    <location>
        <position position="289"/>
    </location>
    <ligand>
        <name>FAD</name>
        <dbReference type="ChEBI" id="CHEBI:57692"/>
    </ligand>
</feature>
<dbReference type="SUPFAM" id="SSF52402">
    <property type="entry name" value="Adenine nucleotide alpha hydrolases-like"/>
    <property type="match status" value="1"/>
</dbReference>
<dbReference type="InterPro" id="IPR001308">
    <property type="entry name" value="ETF_a/FixB"/>
</dbReference>
<evidence type="ECO:0000256" key="4">
    <source>
        <dbReference type="ARBA" id="ARBA00022827"/>
    </source>
</evidence>
<dbReference type="OrthoDB" id="9770286at2"/>
<dbReference type="GO" id="GO:0050660">
    <property type="term" value="F:flavin adenine dinucleotide binding"/>
    <property type="evidence" value="ECO:0007669"/>
    <property type="project" value="InterPro"/>
</dbReference>
<dbReference type="PROSITE" id="PS00696">
    <property type="entry name" value="ETF_ALPHA"/>
    <property type="match status" value="1"/>
</dbReference>
<dbReference type="RefSeq" id="WP_151968150.1">
    <property type="nucleotide sequence ID" value="NZ_AP019860.1"/>
</dbReference>
<dbReference type="GO" id="GO:0009055">
    <property type="term" value="F:electron transfer activity"/>
    <property type="evidence" value="ECO:0007669"/>
    <property type="project" value="InterPro"/>
</dbReference>
<dbReference type="InterPro" id="IPR033947">
    <property type="entry name" value="ETF_alpha_N"/>
</dbReference>
<evidence type="ECO:0000313" key="12">
    <source>
        <dbReference type="Proteomes" id="UP000326354"/>
    </source>
</evidence>
<dbReference type="Gene3D" id="3.40.50.620">
    <property type="entry name" value="HUPs"/>
    <property type="match status" value="1"/>
</dbReference>
<comment type="function">
    <text evidence="6">The electron transfer flavoprotein serves as a specific electron acceptor for other dehydrogenases. It transfers the electrons to the main respiratory chain via ETF-ubiquinone oxidoreductase (ETF dehydrogenase).</text>
</comment>
<feature type="binding site" evidence="9">
    <location>
        <begin position="251"/>
        <end position="255"/>
    </location>
    <ligand>
        <name>FAD</name>
        <dbReference type="ChEBI" id="CHEBI:57692"/>
    </ligand>
</feature>
<dbReference type="PANTHER" id="PTHR43153:SF1">
    <property type="entry name" value="ELECTRON TRANSFER FLAVOPROTEIN SUBUNIT ALPHA, MITOCHONDRIAL"/>
    <property type="match status" value="1"/>
</dbReference>
<dbReference type="KEGG" id="uam:UABAM_02325"/>
<dbReference type="Proteomes" id="UP000326354">
    <property type="component" value="Chromosome"/>
</dbReference>
<dbReference type="Gene3D" id="3.40.50.1220">
    <property type="entry name" value="TPP-binding domain"/>
    <property type="match status" value="1"/>
</dbReference>
<feature type="binding site" evidence="9">
    <location>
        <begin position="237"/>
        <end position="238"/>
    </location>
    <ligand>
        <name>FAD</name>
        <dbReference type="ChEBI" id="CHEBI:57692"/>
    </ligand>
</feature>
<evidence type="ECO:0000256" key="7">
    <source>
        <dbReference type="ARBA" id="ARBA00068674"/>
    </source>
</evidence>
<evidence type="ECO:0000256" key="8">
    <source>
        <dbReference type="ARBA" id="ARBA00079299"/>
    </source>
</evidence>
<proteinExistence type="inferred from homology"/>
<dbReference type="GO" id="GO:0033539">
    <property type="term" value="P:fatty acid beta-oxidation using acyl-CoA dehydrogenase"/>
    <property type="evidence" value="ECO:0007669"/>
    <property type="project" value="TreeGrafter"/>
</dbReference>
<evidence type="ECO:0000256" key="6">
    <source>
        <dbReference type="ARBA" id="ARBA00025649"/>
    </source>
</evidence>
<dbReference type="PIRSF" id="PIRSF000089">
    <property type="entry name" value="Electra_flavoP_a"/>
    <property type="match status" value="1"/>
</dbReference>
<dbReference type="InterPro" id="IPR029035">
    <property type="entry name" value="DHS-like_NAD/FAD-binding_dom"/>
</dbReference>
<keyword evidence="12" id="KW-1185">Reference proteome</keyword>
<evidence type="ECO:0000256" key="5">
    <source>
        <dbReference type="ARBA" id="ARBA00022982"/>
    </source>
</evidence>
<evidence type="ECO:0000259" key="10">
    <source>
        <dbReference type="SMART" id="SM00893"/>
    </source>
</evidence>
<dbReference type="InterPro" id="IPR014731">
    <property type="entry name" value="ETF_asu_C"/>
</dbReference>
<accession>A0A5S9IMW3</accession>
<keyword evidence="3" id="KW-0285">Flavoprotein</keyword>
<comment type="cofactor">
    <cofactor evidence="9">
        <name>FAD</name>
        <dbReference type="ChEBI" id="CHEBI:57692"/>
    </cofactor>
    <text evidence="9">Binds 1 FAD per dimer.</text>
</comment>
<feature type="binding site" evidence="9">
    <location>
        <position position="212"/>
    </location>
    <ligand>
        <name>FAD</name>
        <dbReference type="ChEBI" id="CHEBI:57692"/>
    </ligand>
</feature>
<evidence type="ECO:0000256" key="1">
    <source>
        <dbReference type="ARBA" id="ARBA00005817"/>
    </source>
</evidence>
<dbReference type="InterPro" id="IPR014730">
    <property type="entry name" value="ETF_a/b_N"/>
</dbReference>
<dbReference type="AlphaFoldDB" id="A0A5S9IMW3"/>
<dbReference type="InterPro" id="IPR014729">
    <property type="entry name" value="Rossmann-like_a/b/a_fold"/>
</dbReference>
<evidence type="ECO:0000256" key="2">
    <source>
        <dbReference type="ARBA" id="ARBA00022448"/>
    </source>
</evidence>
<feature type="domain" description="Electron transfer flavoprotein alpha/beta-subunit N-terminal" evidence="10">
    <location>
        <begin position="4"/>
        <end position="195"/>
    </location>
</feature>